<evidence type="ECO:0000313" key="4">
    <source>
        <dbReference type="EMBL" id="MDA2803296.1"/>
    </source>
</evidence>
<feature type="domain" description="Phospholipid/glycerol acyltransferase" evidence="3">
    <location>
        <begin position="41"/>
        <end position="157"/>
    </location>
</feature>
<keyword evidence="1" id="KW-0808">Transferase</keyword>
<evidence type="ECO:0000313" key="5">
    <source>
        <dbReference type="Proteomes" id="UP001165685"/>
    </source>
</evidence>
<dbReference type="RefSeq" id="WP_270675620.1">
    <property type="nucleotide sequence ID" value="NZ_JAQFWP010000002.1"/>
</dbReference>
<protein>
    <submittedName>
        <fullName evidence="4">Lysophospholipid acyltransferase family protein</fullName>
    </submittedName>
</protein>
<dbReference type="GO" id="GO:0016746">
    <property type="term" value="F:acyltransferase activity"/>
    <property type="evidence" value="ECO:0007669"/>
    <property type="project" value="UniProtKB-KW"/>
</dbReference>
<keyword evidence="2 4" id="KW-0012">Acyltransferase</keyword>
<gene>
    <name evidence="4" type="ORF">O4U47_02125</name>
</gene>
<dbReference type="Proteomes" id="UP001165685">
    <property type="component" value="Unassembled WGS sequence"/>
</dbReference>
<name>A0ABT4TFB7_9ACTN</name>
<dbReference type="CDD" id="cd07989">
    <property type="entry name" value="LPLAT_AGPAT-like"/>
    <property type="match status" value="1"/>
</dbReference>
<evidence type="ECO:0000256" key="2">
    <source>
        <dbReference type="ARBA" id="ARBA00023315"/>
    </source>
</evidence>
<keyword evidence="5" id="KW-1185">Reference proteome</keyword>
<accession>A0ABT4TFB7</accession>
<dbReference type="InterPro" id="IPR002123">
    <property type="entry name" value="Plipid/glycerol_acylTrfase"/>
</dbReference>
<dbReference type="SUPFAM" id="SSF69593">
    <property type="entry name" value="Glycerol-3-phosphate (1)-acyltransferase"/>
    <property type="match status" value="1"/>
</dbReference>
<dbReference type="PANTHER" id="PTHR10434">
    <property type="entry name" value="1-ACYL-SN-GLYCEROL-3-PHOSPHATE ACYLTRANSFERASE"/>
    <property type="match status" value="1"/>
</dbReference>
<sequence>MNGTTSGPFSPGPLSRAALWRLVLTATGGVRTHGPAPEGPCVVVANHASHADTAALIAALPVRARPAVAAAGDYWFEHGLRAWPAKALTGAFPVRRNGGGCADLLGARALLDEGRAVIVYPEGTRSVDGGMGRFHSGAARLADHAGVPLVPVAISGTRALLPKGGGVTPTRVTVRFGTPADGIAEAKEQIARMLEEPAHVRRP</sequence>
<dbReference type="Pfam" id="PF01553">
    <property type="entry name" value="Acyltransferase"/>
    <property type="match status" value="1"/>
</dbReference>
<organism evidence="4 5">
    <name type="scientific">Nocardiopsis suaedae</name>
    <dbReference type="NCBI Taxonomy" id="3018444"/>
    <lineage>
        <taxon>Bacteria</taxon>
        <taxon>Bacillati</taxon>
        <taxon>Actinomycetota</taxon>
        <taxon>Actinomycetes</taxon>
        <taxon>Streptosporangiales</taxon>
        <taxon>Nocardiopsidaceae</taxon>
        <taxon>Nocardiopsis</taxon>
    </lineage>
</organism>
<dbReference type="EMBL" id="JAQFWP010000002">
    <property type="protein sequence ID" value="MDA2803296.1"/>
    <property type="molecule type" value="Genomic_DNA"/>
</dbReference>
<evidence type="ECO:0000259" key="3">
    <source>
        <dbReference type="SMART" id="SM00563"/>
    </source>
</evidence>
<evidence type="ECO:0000256" key="1">
    <source>
        <dbReference type="ARBA" id="ARBA00022679"/>
    </source>
</evidence>
<dbReference type="PANTHER" id="PTHR10434:SF11">
    <property type="entry name" value="1-ACYL-SN-GLYCEROL-3-PHOSPHATE ACYLTRANSFERASE"/>
    <property type="match status" value="1"/>
</dbReference>
<proteinExistence type="predicted"/>
<comment type="caution">
    <text evidence="4">The sequence shown here is derived from an EMBL/GenBank/DDBJ whole genome shotgun (WGS) entry which is preliminary data.</text>
</comment>
<dbReference type="SMART" id="SM00563">
    <property type="entry name" value="PlsC"/>
    <property type="match status" value="1"/>
</dbReference>
<reference evidence="4" key="1">
    <citation type="submission" date="2023-01" db="EMBL/GenBank/DDBJ databases">
        <title>Draft genome sequence of Nocardiopsis sp. LSu2-4 isolated from halophytes.</title>
        <authorList>
            <person name="Duangmal K."/>
            <person name="Chantavorakit T."/>
        </authorList>
    </citation>
    <scope>NUCLEOTIDE SEQUENCE</scope>
    <source>
        <strain evidence="4">LSu2-4</strain>
    </source>
</reference>